<dbReference type="InterPro" id="IPR001650">
    <property type="entry name" value="Helicase_C-like"/>
</dbReference>
<dbReference type="InterPro" id="IPR000330">
    <property type="entry name" value="SNF2_N"/>
</dbReference>
<protein>
    <submittedName>
        <fullName evidence="4">DNA helicase</fullName>
    </submittedName>
</protein>
<dbReference type="GO" id="GO:0005524">
    <property type="term" value="F:ATP binding"/>
    <property type="evidence" value="ECO:0007669"/>
    <property type="project" value="InterPro"/>
</dbReference>
<dbReference type="SMART" id="SM00487">
    <property type="entry name" value="DEXDc"/>
    <property type="match status" value="1"/>
</dbReference>
<dbReference type="PROSITE" id="PS51194">
    <property type="entry name" value="HELICASE_CTER"/>
    <property type="match status" value="1"/>
</dbReference>
<keyword evidence="1" id="KW-0378">Hydrolase</keyword>
<dbReference type="Gene3D" id="3.40.50.10810">
    <property type="entry name" value="Tandem AAA-ATPase domain"/>
    <property type="match status" value="1"/>
</dbReference>
<keyword evidence="4" id="KW-0547">Nucleotide-binding</keyword>
<organism evidence="4 5">
    <name type="scientific">Winogradskya consettensis</name>
    <dbReference type="NCBI Taxonomy" id="113560"/>
    <lineage>
        <taxon>Bacteria</taxon>
        <taxon>Bacillati</taxon>
        <taxon>Actinomycetota</taxon>
        <taxon>Actinomycetes</taxon>
        <taxon>Micromonosporales</taxon>
        <taxon>Micromonosporaceae</taxon>
        <taxon>Winogradskya</taxon>
    </lineage>
</organism>
<dbReference type="InterPro" id="IPR027417">
    <property type="entry name" value="P-loop_NTPase"/>
</dbReference>
<comment type="caution">
    <text evidence="4">The sequence shown here is derived from an EMBL/GenBank/DDBJ whole genome shotgun (WGS) entry which is preliminary data.</text>
</comment>
<name>A0A919T0U9_9ACTN</name>
<dbReference type="InterPro" id="IPR014001">
    <property type="entry name" value="Helicase_ATP-bd"/>
</dbReference>
<dbReference type="AlphaFoldDB" id="A0A919T0U9"/>
<dbReference type="SUPFAM" id="SSF52540">
    <property type="entry name" value="P-loop containing nucleoside triphosphate hydrolases"/>
    <property type="match status" value="2"/>
</dbReference>
<dbReference type="Gene3D" id="3.40.50.300">
    <property type="entry name" value="P-loop containing nucleotide triphosphate hydrolases"/>
    <property type="match status" value="1"/>
</dbReference>
<reference evidence="4" key="1">
    <citation type="submission" date="2021-03" db="EMBL/GenBank/DDBJ databases">
        <title>Whole genome shotgun sequence of Actinoplanes consettensis NBRC 14913.</title>
        <authorList>
            <person name="Komaki H."/>
            <person name="Tamura T."/>
        </authorList>
    </citation>
    <scope>NUCLEOTIDE SEQUENCE</scope>
    <source>
        <strain evidence="4">NBRC 14913</strain>
    </source>
</reference>
<dbReference type="InterPro" id="IPR038718">
    <property type="entry name" value="SNF2-like_sf"/>
</dbReference>
<dbReference type="EMBL" id="BOQP01000052">
    <property type="protein sequence ID" value="GIM83069.1"/>
    <property type="molecule type" value="Genomic_DNA"/>
</dbReference>
<keyword evidence="4" id="KW-0347">Helicase</keyword>
<evidence type="ECO:0000256" key="1">
    <source>
        <dbReference type="ARBA" id="ARBA00022801"/>
    </source>
</evidence>
<dbReference type="GO" id="GO:0004386">
    <property type="term" value="F:helicase activity"/>
    <property type="evidence" value="ECO:0007669"/>
    <property type="project" value="UniProtKB-KW"/>
</dbReference>
<dbReference type="PROSITE" id="PS51192">
    <property type="entry name" value="HELICASE_ATP_BIND_1"/>
    <property type="match status" value="1"/>
</dbReference>
<evidence type="ECO:0000313" key="5">
    <source>
        <dbReference type="Proteomes" id="UP000680865"/>
    </source>
</evidence>
<evidence type="ECO:0000313" key="4">
    <source>
        <dbReference type="EMBL" id="GIM83069.1"/>
    </source>
</evidence>
<dbReference type="CDD" id="cd18012">
    <property type="entry name" value="DEXQc_arch_SWI2_SNF2"/>
    <property type="match status" value="1"/>
</dbReference>
<sequence length="1091" mass="119204">MAKLVLTEAESAVRDAIGARAFAKARSAVARGDLTDVRWDRLAGRGRAKVRGAGNRRVTASVVHGADGAVKSIDGKCPCTLAPACMHVAALVLLAYQADPANRQVVSAWESALAALVGAGPTAGSSAERVVPPDLALQFELEGDDSSRIGLRPVIPGRKGWVRGGISWGSLDFAYRPSTPRAKHHLSLMHELHSLARTGDRGSYSYGYYSSGQRVLYLDEFRSRRVWDLLAEAQDAGLPLVRSGRQASQVGISTRPVRYSVRAAREGADLRLRPVLVDGTEEINPARLIVIGEPVHGVAWSSVSGQAKSDDLVSLRLAPLAGPMSAQALAALTAPEIVIPAADEPRFLRQYYPGLIRRTEVVSLDGSAALPAVQLATLTLTAQRMPGHRMSLAWEWIATVGEETYREPLHSGAAGNDDRATALRLATDLVADSAYGLTEPAPGGPRLLGHTSVAGDAMLRIMRDVFPRIVEAPGIDLVVRMDDDVPEYIEEDAAPILSFAGSANEASAGPSDWYDLSVQVSVGGEDVGFEDLFVALAGEQEFMILPSGRYFRLDQAELRQLRDLIAEARELQDAPAGVLRVGRFQAGLWNELSELGEVTGQAAAWQEAVRTLDAADVNYHEAAPTGLVADLRPYQLDGFQWLTALYRHELGGVLADDMGLGKTLQALALICHAFEQSRAEAPFLVVAPASVVSNWAHEAARFAPGLAITSIVQTGARRLETLGEAVTGAHIVVTSYTLFRLEYDEYAALPWAGLVLDEAQFVKNAQSQSYQCAKRLPVAFKLAITGTPMENNLAELWALLSISAPGLLPRLDRFTDYYRKPIERDHDEARLDQLRRRIRPLMLRRRKAEVVTELPAKQEQIIELELNPRHRKMYQTYLQRERQKVLGLLGDLQKNRFEIFRSLTLLRQASLDLSLVDPKHHGIASTKLDALTERLTDLAAEGHRVLVFSQFTRFLGAARQRLDDAGIACCYLDGKTRQRAKVIAEFKNGTAPVFLVSLKSGGFGLNLTEADYCILLDPWWNPATEAQAVDRVHRIGQTRKVMVYRLVAKDTIEQKVMALQARKAELFSSVLDGGEFASAQLTVADIRGLLD</sequence>
<keyword evidence="4" id="KW-0067">ATP-binding</keyword>
<dbReference type="Pfam" id="PF00271">
    <property type="entry name" value="Helicase_C"/>
    <property type="match status" value="1"/>
</dbReference>
<dbReference type="CDD" id="cd18793">
    <property type="entry name" value="SF2_C_SNF"/>
    <property type="match status" value="1"/>
</dbReference>
<keyword evidence="5" id="KW-1185">Reference proteome</keyword>
<accession>A0A919T0U9</accession>
<dbReference type="Pfam" id="PF00176">
    <property type="entry name" value="SNF2-rel_dom"/>
    <property type="match status" value="1"/>
</dbReference>
<gene>
    <name evidence="4" type="ORF">Aco04nite_84780</name>
</gene>
<feature type="domain" description="Helicase C-terminal" evidence="3">
    <location>
        <begin position="930"/>
        <end position="1082"/>
    </location>
</feature>
<dbReference type="Proteomes" id="UP000680865">
    <property type="component" value="Unassembled WGS sequence"/>
</dbReference>
<evidence type="ECO:0000259" key="3">
    <source>
        <dbReference type="PROSITE" id="PS51194"/>
    </source>
</evidence>
<feature type="domain" description="Helicase ATP-binding" evidence="2">
    <location>
        <begin position="643"/>
        <end position="806"/>
    </location>
</feature>
<evidence type="ECO:0000259" key="2">
    <source>
        <dbReference type="PROSITE" id="PS51192"/>
    </source>
</evidence>
<dbReference type="GO" id="GO:0016787">
    <property type="term" value="F:hydrolase activity"/>
    <property type="evidence" value="ECO:0007669"/>
    <property type="project" value="UniProtKB-KW"/>
</dbReference>
<dbReference type="SMART" id="SM00490">
    <property type="entry name" value="HELICc"/>
    <property type="match status" value="1"/>
</dbReference>
<proteinExistence type="predicted"/>
<dbReference type="InterPro" id="IPR049730">
    <property type="entry name" value="SNF2/RAD54-like_C"/>
</dbReference>
<dbReference type="PANTHER" id="PTHR10799">
    <property type="entry name" value="SNF2/RAD54 HELICASE FAMILY"/>
    <property type="match status" value="1"/>
</dbReference>